<gene>
    <name evidence="1" type="ORF">TVY486_1009390</name>
</gene>
<sequence>MPFRGSAGVSVSIGFAEAPFQSNNMRFWGLGFWCSLLPFVRSVPIGPSVVNQKVKRRDRNAHHVRNKFGSFLRALCSLPRAFFRRTGGGFFHVGALWPRVLFAHLAFVPPKYWSYFV</sequence>
<dbReference type="EMBL" id="HE573026">
    <property type="protein sequence ID" value="CCC51894.1"/>
    <property type="molecule type" value="Genomic_DNA"/>
</dbReference>
<evidence type="ECO:0000313" key="1">
    <source>
        <dbReference type="EMBL" id="CCC51894.1"/>
    </source>
</evidence>
<name>G0U7N6_TRYVY</name>
<dbReference type="AlphaFoldDB" id="G0U7N6"/>
<dbReference type="VEuPathDB" id="TriTrypDB:TvY486_1009390"/>
<reference evidence="1" key="1">
    <citation type="journal article" date="2012" name="Proc. Natl. Acad. Sci. U.S.A.">
        <title>Antigenic diversity is generated by distinct evolutionary mechanisms in African trypanosome species.</title>
        <authorList>
            <person name="Jackson A.P."/>
            <person name="Berry A."/>
            <person name="Aslett M."/>
            <person name="Allison H.C."/>
            <person name="Burton P."/>
            <person name="Vavrova-Anderson J."/>
            <person name="Brown R."/>
            <person name="Browne H."/>
            <person name="Corton N."/>
            <person name="Hauser H."/>
            <person name="Gamble J."/>
            <person name="Gilderthorp R."/>
            <person name="Marcello L."/>
            <person name="McQuillan J."/>
            <person name="Otto T.D."/>
            <person name="Quail M.A."/>
            <person name="Sanders M.J."/>
            <person name="van Tonder A."/>
            <person name="Ginger M.L."/>
            <person name="Field M.C."/>
            <person name="Barry J.D."/>
            <person name="Hertz-Fowler C."/>
            <person name="Berriman M."/>
        </authorList>
    </citation>
    <scope>NUCLEOTIDE SEQUENCE</scope>
    <source>
        <strain evidence="1">Y486</strain>
    </source>
</reference>
<accession>G0U7N6</accession>
<protein>
    <submittedName>
        <fullName evidence="1">Uncharacterized protein</fullName>
    </submittedName>
</protein>
<organism evidence="1">
    <name type="scientific">Trypanosoma vivax (strain Y486)</name>
    <dbReference type="NCBI Taxonomy" id="1055687"/>
    <lineage>
        <taxon>Eukaryota</taxon>
        <taxon>Discoba</taxon>
        <taxon>Euglenozoa</taxon>
        <taxon>Kinetoplastea</taxon>
        <taxon>Metakinetoplastina</taxon>
        <taxon>Trypanosomatida</taxon>
        <taxon>Trypanosomatidae</taxon>
        <taxon>Trypanosoma</taxon>
        <taxon>Duttonella</taxon>
    </lineage>
</organism>
<proteinExistence type="predicted"/>